<evidence type="ECO:0000313" key="2">
    <source>
        <dbReference type="Proteomes" id="UP001305414"/>
    </source>
</evidence>
<protein>
    <submittedName>
        <fullName evidence="1">Uncharacterized protein</fullName>
    </submittedName>
</protein>
<organism evidence="1 2">
    <name type="scientific">Xylaria bambusicola</name>
    <dbReference type="NCBI Taxonomy" id="326684"/>
    <lineage>
        <taxon>Eukaryota</taxon>
        <taxon>Fungi</taxon>
        <taxon>Dikarya</taxon>
        <taxon>Ascomycota</taxon>
        <taxon>Pezizomycotina</taxon>
        <taxon>Sordariomycetes</taxon>
        <taxon>Xylariomycetidae</taxon>
        <taxon>Xylariales</taxon>
        <taxon>Xylariaceae</taxon>
        <taxon>Xylaria</taxon>
    </lineage>
</organism>
<dbReference type="AlphaFoldDB" id="A0AAN7UCK6"/>
<gene>
    <name evidence="1" type="ORF">RRF57_005410</name>
</gene>
<reference evidence="1 2" key="1">
    <citation type="submission" date="2023-10" db="EMBL/GenBank/DDBJ databases">
        <title>Draft genome sequence of Xylaria bambusicola isolate GMP-LS, the root and basal stem rot pathogen of sugarcane in Indonesia.</title>
        <authorList>
            <person name="Selvaraj P."/>
            <person name="Muralishankar V."/>
            <person name="Muruganantham S."/>
            <person name="Sp S."/>
            <person name="Haryani S."/>
            <person name="Lau K.J.X."/>
            <person name="Naqvi N.I."/>
        </authorList>
    </citation>
    <scope>NUCLEOTIDE SEQUENCE [LARGE SCALE GENOMIC DNA]</scope>
    <source>
        <strain evidence="1">GMP-LS</strain>
    </source>
</reference>
<accession>A0AAN7UCK6</accession>
<evidence type="ECO:0000313" key="1">
    <source>
        <dbReference type="EMBL" id="KAK5629695.1"/>
    </source>
</evidence>
<sequence>MIAAAASTTPKQRKRTTIFGSTYYDEYTYDGLPGPGESFHTDPVLAFLHGLSWAVDPQTTCYRRSPMPTWSWVSVFGGSINFDCDQDGPKELRTDVWTILDSDVKVWLPLDKGLQWGWTPFGVEFQNSQKKVIPELSPFLKLESRVGDIGDVTLQPRDGESTYSFDQVSVSIAGLTKTKPYEIHIDCHEELPPHPHSEVYIWDSLRWKFILINRTSIYNPESKWRHAWEDWQPMNVFLVIRPFGQYWERVRILKTKDKLYQNSQRESIVLA</sequence>
<dbReference type="Proteomes" id="UP001305414">
    <property type="component" value="Unassembled WGS sequence"/>
</dbReference>
<proteinExistence type="predicted"/>
<dbReference type="EMBL" id="JAWHQM010000012">
    <property type="protein sequence ID" value="KAK5629695.1"/>
    <property type="molecule type" value="Genomic_DNA"/>
</dbReference>
<comment type="caution">
    <text evidence="1">The sequence shown here is derived from an EMBL/GenBank/DDBJ whole genome shotgun (WGS) entry which is preliminary data.</text>
</comment>
<name>A0AAN7UCK6_9PEZI</name>
<keyword evidence="2" id="KW-1185">Reference proteome</keyword>